<proteinExistence type="predicted"/>
<dbReference type="InterPro" id="IPR001841">
    <property type="entry name" value="Znf_RING"/>
</dbReference>
<evidence type="ECO:0000256" key="3">
    <source>
        <dbReference type="ARBA" id="ARBA00022833"/>
    </source>
</evidence>
<feature type="region of interest" description="Disordered" evidence="5">
    <location>
        <begin position="177"/>
        <end position="252"/>
    </location>
</feature>
<feature type="region of interest" description="Disordered" evidence="5">
    <location>
        <begin position="412"/>
        <end position="434"/>
    </location>
</feature>
<dbReference type="HOGENOM" id="CLU_010911_0_0_1"/>
<keyword evidence="3" id="KW-0862">Zinc</keyword>
<evidence type="ECO:0000313" key="7">
    <source>
        <dbReference type="EMBL" id="ERF76717.1"/>
    </source>
</evidence>
<dbReference type="AlphaFoldDB" id="U1GGC6"/>
<dbReference type="OrthoDB" id="8062037at2759"/>
<evidence type="ECO:0000256" key="4">
    <source>
        <dbReference type="PROSITE-ProRule" id="PRU00175"/>
    </source>
</evidence>
<feature type="compositionally biased region" description="Pro residues" evidence="5">
    <location>
        <begin position="598"/>
        <end position="607"/>
    </location>
</feature>
<feature type="domain" description="RING-type" evidence="6">
    <location>
        <begin position="784"/>
        <end position="825"/>
    </location>
</feature>
<sequence>MGNSSSSQAPNFLQRHPRRFRQLLSDRGENDRLHESETTNPLPVRQRAEPATSLDRLRQESRSEVNIYGTFRRQISSQSITVERETGETIGTDAIVYEQEERPLVNMEDLGMRDAPITHVAAAPLARRQSTMSRLGSRMLPSAVARGLLNSGEETAAEGRAHRMGLSGRRWNEEEFQRLGDGNRSRRTINTIFRTSRTTTSNSRRHTIRGPFPTQYSSGQPIGDEPEEVNTANVSPSSDVSAGSPSSSARRRARLSRVVDSLSFPIYSLFNHSAESSSHQAAPRTPPRRPSRVAFADDSDHLLPPLSTTDPRLDLDDAPHELDAVEPEARNVLSNSRLSQNGMRRLPHALRSRSTRLIRRGEHPPLSQVLQLAATSIAAQLSGHPSPLTSGIRSMGNDALDGPIQSFVRTLQEAADAQSSENTSPSGSADGNLPPVNFLRVFQFPNTEPASTMTSLSGNAAAPDHAPVENLDGMTAGTNNERTVTLVLVGVRSMPSNTEGSGEESNLGPSLDALLSMPFFPTTNVLRSGASGALLRRSEARSRLNSRRNSMTSFSSFPAQYDSQRHHRPRNTINRSSTESSSPTAQPNSVPTLLSESPPGPNPPPSTPADARSGAATPNRRPSSASAIHSPILPHLNEHPSIMTDERSRDTFLSTARQRRRSDSEFARRPELSSGATRRNGVVEPDNAPPGGGRSWLIYVVGTNVSPDHPAFTMPTLFTDSPSYEDMQLLSTLLGPVKPPVATQDDVVSAGGVYNLVQGPETLVGQSLTNDGESTIAILAGDRCLICLCDYEAKEEVRRLGKCQHMYHRECIDEDEIPVQCAEDKVLTRRRLHPRSLRPPEICPCYESSLNRLRVNRIRLNFQSSSIAFIGAQHGHGLVGDNDWFTFQIRASRCRGFSAYIFDIVELFLDGTAAGQGS</sequence>
<dbReference type="PROSITE" id="PS50089">
    <property type="entry name" value="ZF_RING_2"/>
    <property type="match status" value="1"/>
</dbReference>
<dbReference type="GO" id="GO:0016567">
    <property type="term" value="P:protein ubiquitination"/>
    <property type="evidence" value="ECO:0007669"/>
    <property type="project" value="TreeGrafter"/>
</dbReference>
<feature type="compositionally biased region" description="Polar residues" evidence="5">
    <location>
        <begin position="417"/>
        <end position="429"/>
    </location>
</feature>
<feature type="compositionally biased region" description="Polar residues" evidence="5">
    <location>
        <begin position="551"/>
        <end position="562"/>
    </location>
</feature>
<dbReference type="InterPro" id="IPR013083">
    <property type="entry name" value="Znf_RING/FYVE/PHD"/>
</dbReference>
<accession>U1GGC6</accession>
<feature type="region of interest" description="Disordered" evidence="5">
    <location>
        <begin position="540"/>
        <end position="689"/>
    </location>
</feature>
<organism evidence="7 8">
    <name type="scientific">Endocarpon pusillum (strain Z07020 / HMAS-L-300199)</name>
    <name type="common">Lichen-forming fungus</name>
    <dbReference type="NCBI Taxonomy" id="1263415"/>
    <lineage>
        <taxon>Eukaryota</taxon>
        <taxon>Fungi</taxon>
        <taxon>Dikarya</taxon>
        <taxon>Ascomycota</taxon>
        <taxon>Pezizomycotina</taxon>
        <taxon>Eurotiomycetes</taxon>
        <taxon>Chaetothyriomycetidae</taxon>
        <taxon>Verrucariales</taxon>
        <taxon>Verrucariaceae</taxon>
        <taxon>Endocarpon</taxon>
    </lineage>
</organism>
<dbReference type="OMA" id="PANYDSQ"/>
<feature type="compositionally biased region" description="Low complexity" evidence="5">
    <location>
        <begin position="234"/>
        <end position="248"/>
    </location>
</feature>
<dbReference type="PANTHER" id="PTHR45969">
    <property type="entry name" value="RING ZINC FINGER PROTEIN-RELATED"/>
    <property type="match status" value="1"/>
</dbReference>
<evidence type="ECO:0000313" key="8">
    <source>
        <dbReference type="Proteomes" id="UP000019373"/>
    </source>
</evidence>
<evidence type="ECO:0000259" key="6">
    <source>
        <dbReference type="PROSITE" id="PS50089"/>
    </source>
</evidence>
<feature type="compositionally biased region" description="Basic and acidic residues" evidence="5">
    <location>
        <begin position="26"/>
        <end position="37"/>
    </location>
</feature>
<dbReference type="SUPFAM" id="SSF57850">
    <property type="entry name" value="RING/U-box"/>
    <property type="match status" value="1"/>
</dbReference>
<dbReference type="Proteomes" id="UP000019373">
    <property type="component" value="Unassembled WGS sequence"/>
</dbReference>
<feature type="compositionally biased region" description="Low complexity" evidence="5">
    <location>
        <begin position="188"/>
        <end position="202"/>
    </location>
</feature>
<dbReference type="Pfam" id="PF13639">
    <property type="entry name" value="zf-RING_2"/>
    <property type="match status" value="1"/>
</dbReference>
<evidence type="ECO:0000256" key="5">
    <source>
        <dbReference type="SAM" id="MobiDB-lite"/>
    </source>
</evidence>
<dbReference type="GeneID" id="19237310"/>
<dbReference type="GO" id="GO:0061630">
    <property type="term" value="F:ubiquitin protein ligase activity"/>
    <property type="evidence" value="ECO:0007669"/>
    <property type="project" value="TreeGrafter"/>
</dbReference>
<reference evidence="8" key="1">
    <citation type="journal article" date="2014" name="BMC Genomics">
        <title>Genome characteristics reveal the impact of lichenization on lichen-forming fungus Endocarpon pusillum Hedwig (Verrucariales, Ascomycota).</title>
        <authorList>
            <person name="Wang Y.-Y."/>
            <person name="Liu B."/>
            <person name="Zhang X.-Y."/>
            <person name="Zhou Q.-M."/>
            <person name="Zhang T."/>
            <person name="Li H."/>
            <person name="Yu Y.-F."/>
            <person name="Zhang X.-L."/>
            <person name="Hao X.-Y."/>
            <person name="Wang M."/>
            <person name="Wang L."/>
            <person name="Wei J.-C."/>
        </authorList>
    </citation>
    <scope>NUCLEOTIDE SEQUENCE [LARGE SCALE GENOMIC DNA]</scope>
    <source>
        <strain evidence="8">Z07020 / HMAS-L-300199</strain>
    </source>
</reference>
<dbReference type="RefSeq" id="XP_007785929.1">
    <property type="nucleotide sequence ID" value="XM_007787739.1"/>
</dbReference>
<evidence type="ECO:0000256" key="2">
    <source>
        <dbReference type="ARBA" id="ARBA00022771"/>
    </source>
</evidence>
<keyword evidence="1" id="KW-0479">Metal-binding</keyword>
<feature type="region of interest" description="Disordered" evidence="5">
    <location>
        <begin position="26"/>
        <end position="60"/>
    </location>
</feature>
<dbReference type="GO" id="GO:0008270">
    <property type="term" value="F:zinc ion binding"/>
    <property type="evidence" value="ECO:0007669"/>
    <property type="project" value="UniProtKB-KW"/>
</dbReference>
<feature type="region of interest" description="Disordered" evidence="5">
    <location>
        <begin position="273"/>
        <end position="313"/>
    </location>
</feature>
<feature type="compositionally biased region" description="Basic and acidic residues" evidence="5">
    <location>
        <begin position="661"/>
        <end position="671"/>
    </location>
</feature>
<name>U1GGC6_ENDPU</name>
<feature type="compositionally biased region" description="Polar residues" evidence="5">
    <location>
        <begin position="571"/>
        <end position="594"/>
    </location>
</feature>
<dbReference type="eggNOG" id="KOG0800">
    <property type="taxonomic scope" value="Eukaryota"/>
</dbReference>
<dbReference type="Gene3D" id="3.30.40.10">
    <property type="entry name" value="Zinc/RING finger domain, C3HC4 (zinc finger)"/>
    <property type="match status" value="1"/>
</dbReference>
<gene>
    <name evidence="7" type="ORF">EPUS_02256</name>
</gene>
<keyword evidence="2 4" id="KW-0863">Zinc-finger</keyword>
<protein>
    <recommendedName>
        <fullName evidence="6">RING-type domain-containing protein</fullName>
    </recommendedName>
</protein>
<evidence type="ECO:0000256" key="1">
    <source>
        <dbReference type="ARBA" id="ARBA00022723"/>
    </source>
</evidence>
<keyword evidence="8" id="KW-1185">Reference proteome</keyword>
<dbReference type="EMBL" id="KE720721">
    <property type="protein sequence ID" value="ERF76717.1"/>
    <property type="molecule type" value="Genomic_DNA"/>
</dbReference>
<dbReference type="PANTHER" id="PTHR45969:SF69">
    <property type="entry name" value="FINGER DOMAIN PROTEIN, PUTATIVE (AFU_ORTHOLOGUE AFUA_3G12190)-RELATED"/>
    <property type="match status" value="1"/>
</dbReference>